<evidence type="ECO:0000256" key="1">
    <source>
        <dbReference type="SAM" id="Phobius"/>
    </source>
</evidence>
<keyword evidence="4" id="KW-1185">Reference proteome</keyword>
<feature type="domain" description="DUF4236" evidence="2">
    <location>
        <begin position="3"/>
        <end position="57"/>
    </location>
</feature>
<accession>A0A6L5YP14</accession>
<evidence type="ECO:0000259" key="2">
    <source>
        <dbReference type="Pfam" id="PF14020"/>
    </source>
</evidence>
<name>A0A6L5YP14_9FIRM</name>
<keyword evidence="1" id="KW-0812">Transmembrane</keyword>
<reference evidence="3 4" key="1">
    <citation type="submission" date="2019-08" db="EMBL/GenBank/DDBJ databases">
        <title>In-depth cultivation of the pig gut microbiome towards novel bacterial diversity and tailored functional studies.</title>
        <authorList>
            <person name="Wylensek D."/>
            <person name="Hitch T.C.A."/>
            <person name="Clavel T."/>
        </authorList>
    </citation>
    <scope>NUCLEOTIDE SEQUENCE [LARGE SCALE GENOMIC DNA]</scope>
    <source>
        <strain evidence="3 4">MUC/MUC-530-WT-4D</strain>
    </source>
</reference>
<protein>
    <submittedName>
        <fullName evidence="3">DUF4236 domain-containing protein</fullName>
    </submittedName>
</protein>
<evidence type="ECO:0000313" key="3">
    <source>
        <dbReference type="EMBL" id="MST73431.1"/>
    </source>
</evidence>
<dbReference type="RefSeq" id="WP_154427590.1">
    <property type="nucleotide sequence ID" value="NZ_VUNI01000001.1"/>
</dbReference>
<evidence type="ECO:0000313" key="4">
    <source>
        <dbReference type="Proteomes" id="UP000474024"/>
    </source>
</evidence>
<sequence length="291" mass="32409">MGMRFRKSVKIAPGVKLNIGEKSVGVSVGSKYGGFSVNSQTGTRVRASLPGTGLSYSSKVGDSSGRNASGSSAEKGYIVEKKKVSSKGSYKFSYILALIAGIICLIIGIPTLAFGGIFFILFGILFFYLFNKWKKVYSNYDTFAKEQQPEIPSAVEEGTMVYPEQNLRIIQDCVNIVNNTKNPDTFFERYELMEKKIDELVAIQGPKYTGQSPAKLKAQVVSKKQAAIHDMIDRYYTDVSVKASVLKTIKGRRNRFHSFISTLEEYYDQMDDANIKYVGDLYDTVISDLNE</sequence>
<feature type="transmembrane region" description="Helical" evidence="1">
    <location>
        <begin position="92"/>
        <end position="109"/>
    </location>
</feature>
<keyword evidence="1" id="KW-1133">Transmembrane helix</keyword>
<dbReference type="Proteomes" id="UP000474024">
    <property type="component" value="Unassembled WGS sequence"/>
</dbReference>
<dbReference type="AlphaFoldDB" id="A0A6L5YP14"/>
<feature type="transmembrane region" description="Helical" evidence="1">
    <location>
        <begin position="115"/>
        <end position="131"/>
    </location>
</feature>
<dbReference type="InterPro" id="IPR025330">
    <property type="entry name" value="DUF4236"/>
</dbReference>
<comment type="caution">
    <text evidence="3">The sequence shown here is derived from an EMBL/GenBank/DDBJ whole genome shotgun (WGS) entry which is preliminary data.</text>
</comment>
<proteinExistence type="predicted"/>
<dbReference type="Pfam" id="PF14020">
    <property type="entry name" value="DUF4236"/>
    <property type="match status" value="1"/>
</dbReference>
<gene>
    <name evidence="3" type="ORF">FYJ75_00080</name>
</gene>
<organism evidence="3 4">
    <name type="scientific">Roseburia porci</name>
    <dbReference type="NCBI Taxonomy" id="2605790"/>
    <lineage>
        <taxon>Bacteria</taxon>
        <taxon>Bacillati</taxon>
        <taxon>Bacillota</taxon>
        <taxon>Clostridia</taxon>
        <taxon>Lachnospirales</taxon>
        <taxon>Lachnospiraceae</taxon>
        <taxon>Roseburia</taxon>
    </lineage>
</organism>
<dbReference type="EMBL" id="VUNI01000001">
    <property type="protein sequence ID" value="MST73431.1"/>
    <property type="molecule type" value="Genomic_DNA"/>
</dbReference>
<keyword evidence="1" id="KW-0472">Membrane</keyword>